<dbReference type="RefSeq" id="WP_285965645.1">
    <property type="nucleotide sequence ID" value="NZ_CP127294.1"/>
</dbReference>
<dbReference type="Proteomes" id="UP001236014">
    <property type="component" value="Chromosome"/>
</dbReference>
<evidence type="ECO:0000313" key="1">
    <source>
        <dbReference type="EMBL" id="WIX74868.1"/>
    </source>
</evidence>
<protein>
    <submittedName>
        <fullName evidence="1">Uncharacterized protein</fullName>
    </submittedName>
</protein>
<dbReference type="KEGG" id="acab:QRX50_25160"/>
<gene>
    <name evidence="1" type="ORF">QRX50_25160</name>
</gene>
<reference evidence="1 2" key="1">
    <citation type="submission" date="2023-06" db="EMBL/GenBank/DDBJ databases">
        <authorList>
            <person name="Oyuntsetseg B."/>
            <person name="Kim S.B."/>
        </authorList>
    </citation>
    <scope>NUCLEOTIDE SEQUENCE [LARGE SCALE GENOMIC DNA]</scope>
    <source>
        <strain evidence="1 2">2-15</strain>
    </source>
</reference>
<organism evidence="1 2">
    <name type="scientific">Amycolatopsis carbonis</name>
    <dbReference type="NCBI Taxonomy" id="715471"/>
    <lineage>
        <taxon>Bacteria</taxon>
        <taxon>Bacillati</taxon>
        <taxon>Actinomycetota</taxon>
        <taxon>Actinomycetes</taxon>
        <taxon>Pseudonocardiales</taxon>
        <taxon>Pseudonocardiaceae</taxon>
        <taxon>Amycolatopsis</taxon>
    </lineage>
</organism>
<proteinExistence type="predicted"/>
<evidence type="ECO:0000313" key="2">
    <source>
        <dbReference type="Proteomes" id="UP001236014"/>
    </source>
</evidence>
<dbReference type="AlphaFoldDB" id="A0A9Y2IAE8"/>
<name>A0A9Y2IAE8_9PSEU</name>
<dbReference type="EMBL" id="CP127294">
    <property type="protein sequence ID" value="WIX74868.1"/>
    <property type="molecule type" value="Genomic_DNA"/>
</dbReference>
<accession>A0A9Y2IAE8</accession>
<sequence length="75" mass="7661">MAEGEVGVVGAVGVEGVRGFEHRVVAVGGGEATRTVSPAGIIGVACSEVRQGKSADDELHRGRVAQDLVHKGLRL</sequence>
<keyword evidence="2" id="KW-1185">Reference proteome</keyword>